<dbReference type="Proteomes" id="UP000318093">
    <property type="component" value="Unassembled WGS sequence"/>
</dbReference>
<evidence type="ECO:0008006" key="4">
    <source>
        <dbReference type="Google" id="ProtNLM"/>
    </source>
</evidence>
<comment type="caution">
    <text evidence="2">The sequence shown here is derived from an EMBL/GenBank/DDBJ whole genome shotgun (WGS) entry which is preliminary data.</text>
</comment>
<sequence length="107" mass="11188">MGRGVSAEEPPEGTREPAGGAAHGGDASGAPGSGESWEGRLDAPPDVWAVFLQARTRDPHIHVGDVHAPDAEMALLVAKENYTRRDPCVNLWVVRAGEIHATTEGAA</sequence>
<evidence type="ECO:0000313" key="2">
    <source>
        <dbReference type="EMBL" id="TMI84465.1"/>
    </source>
</evidence>
<dbReference type="InterPro" id="IPR009359">
    <property type="entry name" value="PaaB"/>
</dbReference>
<dbReference type="InterPro" id="IPR038693">
    <property type="entry name" value="PaaB_sf"/>
</dbReference>
<organism evidence="2 3">
    <name type="scientific">Candidatus Segetimicrobium genomatis</name>
    <dbReference type="NCBI Taxonomy" id="2569760"/>
    <lineage>
        <taxon>Bacteria</taxon>
        <taxon>Bacillati</taxon>
        <taxon>Candidatus Sysuimicrobiota</taxon>
        <taxon>Candidatus Sysuimicrobiia</taxon>
        <taxon>Candidatus Sysuimicrobiales</taxon>
        <taxon>Candidatus Segetimicrobiaceae</taxon>
        <taxon>Candidatus Segetimicrobium</taxon>
    </lineage>
</organism>
<feature type="region of interest" description="Disordered" evidence="1">
    <location>
        <begin position="1"/>
        <end position="41"/>
    </location>
</feature>
<proteinExistence type="predicted"/>
<reference evidence="2 3" key="1">
    <citation type="journal article" date="2019" name="Nat. Microbiol.">
        <title>Mediterranean grassland soil C-N compound turnover is dependent on rainfall and depth, and is mediated by genomically divergent microorganisms.</title>
        <authorList>
            <person name="Diamond S."/>
            <person name="Andeer P.F."/>
            <person name="Li Z."/>
            <person name="Crits-Christoph A."/>
            <person name="Burstein D."/>
            <person name="Anantharaman K."/>
            <person name="Lane K.R."/>
            <person name="Thomas B.C."/>
            <person name="Pan C."/>
            <person name="Northen T.R."/>
            <person name="Banfield J.F."/>
        </authorList>
    </citation>
    <scope>NUCLEOTIDE SEQUENCE [LARGE SCALE GENOMIC DNA]</scope>
    <source>
        <strain evidence="2">NP_6</strain>
    </source>
</reference>
<dbReference type="Pfam" id="PF06243">
    <property type="entry name" value="PaaB"/>
    <property type="match status" value="1"/>
</dbReference>
<name>A0A537JLP7_9BACT</name>
<dbReference type="Gene3D" id="3.10.20.520">
    <property type="entry name" value="Phenylacetic acid degradation B"/>
    <property type="match status" value="1"/>
</dbReference>
<dbReference type="AlphaFoldDB" id="A0A537JLP7"/>
<evidence type="ECO:0000256" key="1">
    <source>
        <dbReference type="SAM" id="MobiDB-lite"/>
    </source>
</evidence>
<gene>
    <name evidence="2" type="ORF">E6H03_01970</name>
</gene>
<feature type="non-terminal residue" evidence="2">
    <location>
        <position position="107"/>
    </location>
</feature>
<protein>
    <recommendedName>
        <fullName evidence="4">1,2-phenylacetyl-CoA epoxidase subunit B</fullName>
    </recommendedName>
</protein>
<evidence type="ECO:0000313" key="3">
    <source>
        <dbReference type="Proteomes" id="UP000318093"/>
    </source>
</evidence>
<accession>A0A537JLP7</accession>
<dbReference type="EMBL" id="VBAN01000061">
    <property type="protein sequence ID" value="TMI84465.1"/>
    <property type="molecule type" value="Genomic_DNA"/>
</dbReference>